<dbReference type="AlphaFoldDB" id="A0AAV4VT56"/>
<name>A0AAV4VT56_CAEEX</name>
<proteinExistence type="predicted"/>
<gene>
    <name evidence="1" type="ORF">CEXT_107391</name>
</gene>
<comment type="caution">
    <text evidence="1">The sequence shown here is derived from an EMBL/GenBank/DDBJ whole genome shotgun (WGS) entry which is preliminary data.</text>
</comment>
<accession>A0AAV4VT56</accession>
<dbReference type="Proteomes" id="UP001054945">
    <property type="component" value="Unassembled WGS sequence"/>
</dbReference>
<keyword evidence="2" id="KW-1185">Reference proteome</keyword>
<evidence type="ECO:0000313" key="2">
    <source>
        <dbReference type="Proteomes" id="UP001054945"/>
    </source>
</evidence>
<reference evidence="1 2" key="1">
    <citation type="submission" date="2021-06" db="EMBL/GenBank/DDBJ databases">
        <title>Caerostris extrusa draft genome.</title>
        <authorList>
            <person name="Kono N."/>
            <person name="Arakawa K."/>
        </authorList>
    </citation>
    <scope>NUCLEOTIDE SEQUENCE [LARGE SCALE GENOMIC DNA]</scope>
</reference>
<sequence>MEQEMKFIAGRWRFIWRRQLATSKCLCNSSRQVNNVFDNTRPKRLFRDYEKAVIGRVSRELASALCGLSYLFQSEHHYLCSVGGRGHITPHPSCDTQSRNALTSEYRIESDGGWHTPRQLYSFTNASLVVTSPTLQLCGTKFM</sequence>
<dbReference type="EMBL" id="BPLR01015017">
    <property type="protein sequence ID" value="GIY72991.1"/>
    <property type="molecule type" value="Genomic_DNA"/>
</dbReference>
<evidence type="ECO:0000313" key="1">
    <source>
        <dbReference type="EMBL" id="GIY72991.1"/>
    </source>
</evidence>
<protein>
    <submittedName>
        <fullName evidence="1">Uncharacterized protein</fullName>
    </submittedName>
</protein>
<organism evidence="1 2">
    <name type="scientific">Caerostris extrusa</name>
    <name type="common">Bark spider</name>
    <name type="synonym">Caerostris bankana</name>
    <dbReference type="NCBI Taxonomy" id="172846"/>
    <lineage>
        <taxon>Eukaryota</taxon>
        <taxon>Metazoa</taxon>
        <taxon>Ecdysozoa</taxon>
        <taxon>Arthropoda</taxon>
        <taxon>Chelicerata</taxon>
        <taxon>Arachnida</taxon>
        <taxon>Araneae</taxon>
        <taxon>Araneomorphae</taxon>
        <taxon>Entelegynae</taxon>
        <taxon>Araneoidea</taxon>
        <taxon>Araneidae</taxon>
        <taxon>Caerostris</taxon>
    </lineage>
</organism>